<gene>
    <name evidence="2" type="ORF">ab3b_00631</name>
    <name evidence="3" type="ORF">B9D04_10180</name>
    <name evidence="1" type="ORF">QX99_00883</name>
</gene>
<dbReference type="InterPro" id="IPR037479">
    <property type="entry name" value="Tauto_MSAD"/>
</dbReference>
<dbReference type="Proteomes" id="UP000032287">
    <property type="component" value="Unassembled WGS sequence"/>
</dbReference>
<dbReference type="Pfam" id="PF14552">
    <property type="entry name" value="Tautomerase_2"/>
    <property type="match status" value="1"/>
</dbReference>
<dbReference type="eggNOG" id="COG1942">
    <property type="taxonomic scope" value="Bacteria"/>
</dbReference>
<reference evidence="4 5" key="1">
    <citation type="journal article" date="2015" name="Microbiology (Mosc.)">
        <title>Genomics of the Weissella cibaria species with an examination of its metabolic traits.</title>
        <authorList>
            <person name="Lynch K.M."/>
            <person name="Lucid A."/>
            <person name="Arendt E.K."/>
            <person name="Sleator R.D."/>
            <person name="Lucey B."/>
            <person name="Coffey A."/>
        </authorList>
    </citation>
    <scope>NUCLEOTIDE SEQUENCE [LARGE SCALE GENOMIC DNA]</scope>
    <source>
        <strain evidence="2 5">AB3b</strain>
        <strain evidence="1 4">MG1</strain>
    </source>
</reference>
<dbReference type="STRING" id="137591.AO080_04895"/>
<evidence type="ECO:0000313" key="6">
    <source>
        <dbReference type="Proteomes" id="UP000193588"/>
    </source>
</evidence>
<comment type="caution">
    <text evidence="1">The sequence shown here is derived from an EMBL/GenBank/DDBJ whole genome shotgun (WGS) entry which is preliminary data.</text>
</comment>
<name>A0A0D1K870_9LACO</name>
<dbReference type="PANTHER" id="PTHR38460">
    <property type="entry name" value="TAUTOMERASE YOLI-RELATED"/>
    <property type="match status" value="1"/>
</dbReference>
<evidence type="ECO:0000313" key="5">
    <source>
        <dbReference type="Proteomes" id="UP000032289"/>
    </source>
</evidence>
<dbReference type="Proteomes" id="UP000032289">
    <property type="component" value="Unassembled WGS sequence"/>
</dbReference>
<dbReference type="AlphaFoldDB" id="A0A0D1K870"/>
<evidence type="ECO:0000313" key="1">
    <source>
        <dbReference type="EMBL" id="KIU21124.1"/>
    </source>
</evidence>
<keyword evidence="4" id="KW-1185">Reference proteome</keyword>
<dbReference type="EMBL" id="NDXJ01000016">
    <property type="protein sequence ID" value="OSP88703.1"/>
    <property type="molecule type" value="Genomic_DNA"/>
</dbReference>
<dbReference type="EMBL" id="JWHU01000012">
    <property type="protein sequence ID" value="KIU21124.1"/>
    <property type="molecule type" value="Genomic_DNA"/>
</dbReference>
<dbReference type="RefSeq" id="WP_010373494.1">
    <property type="nucleotide sequence ID" value="NZ_BJEF01000001.1"/>
</dbReference>
<dbReference type="OrthoDB" id="9804765at2"/>
<evidence type="ECO:0000313" key="3">
    <source>
        <dbReference type="EMBL" id="OSP88703.1"/>
    </source>
</evidence>
<dbReference type="EMBL" id="JWHT01000013">
    <property type="protein sequence ID" value="KIU25244.1"/>
    <property type="molecule type" value="Genomic_DNA"/>
</dbReference>
<dbReference type="Proteomes" id="UP000193588">
    <property type="component" value="Unassembled WGS sequence"/>
</dbReference>
<dbReference type="PANTHER" id="PTHR38460:SF1">
    <property type="entry name" value="TAUTOMERASE YOLI-RELATED"/>
    <property type="match status" value="1"/>
</dbReference>
<accession>A0A0D1K870</accession>
<dbReference type="GeneID" id="66961839"/>
<protein>
    <submittedName>
        <fullName evidence="1">Tautomerase enzyme</fullName>
    </submittedName>
    <submittedName>
        <fullName evidence="3">Tautomerase family protein</fullName>
    </submittedName>
</protein>
<dbReference type="Gene3D" id="3.30.429.10">
    <property type="entry name" value="Macrophage Migration Inhibitory Factor"/>
    <property type="match status" value="1"/>
</dbReference>
<evidence type="ECO:0000313" key="4">
    <source>
        <dbReference type="Proteomes" id="UP000032287"/>
    </source>
</evidence>
<dbReference type="SUPFAM" id="SSF55331">
    <property type="entry name" value="Tautomerase/MIF"/>
    <property type="match status" value="1"/>
</dbReference>
<sequence length="131" mass="15201">MPLLRFDLYKAGWEDKSRVKQLLDLSYEVMRETFGAPEGDRYQIVSYHEPEDFIMADTGLGFTRTNQFISLSVRTRPRTTEQKENFYRELVARIHSDLGIDPQDVMINLVSNTDEDWSFGLGKAQFLTGDL</sequence>
<dbReference type="InterPro" id="IPR014347">
    <property type="entry name" value="Tautomerase/MIF_sf"/>
</dbReference>
<proteinExistence type="predicted"/>
<evidence type="ECO:0000313" key="2">
    <source>
        <dbReference type="EMBL" id="KIU25244.1"/>
    </source>
</evidence>
<dbReference type="PATRIC" id="fig|137591.24.peg.609"/>
<organism evidence="1 4">
    <name type="scientific">Weissella cibaria</name>
    <dbReference type="NCBI Taxonomy" id="137591"/>
    <lineage>
        <taxon>Bacteria</taxon>
        <taxon>Bacillati</taxon>
        <taxon>Bacillota</taxon>
        <taxon>Bacilli</taxon>
        <taxon>Lactobacillales</taxon>
        <taxon>Lactobacillaceae</taxon>
        <taxon>Weissella</taxon>
    </lineage>
</organism>
<reference evidence="3 6" key="2">
    <citation type="submission" date="2017-04" db="EMBL/GenBank/DDBJ databases">
        <title>The genome sequence of Weissella cibaria isolated from wild Drosophila.</title>
        <authorList>
            <person name="Ricks N.J."/>
            <person name="Carroll C."/>
            <person name="Walters A."/>
            <person name="Newell P.D."/>
            <person name="Chaston J.M."/>
        </authorList>
    </citation>
    <scope>NUCLEOTIDE SEQUENCE [LARGE SCALE GENOMIC DNA]</scope>
    <source>
        <strain evidence="3 6">DmW_103</strain>
    </source>
</reference>